<evidence type="ECO:0000313" key="2">
    <source>
        <dbReference type="Proteomes" id="UP001297581"/>
    </source>
</evidence>
<gene>
    <name evidence="1" type="ORF">MJ923_20545</name>
</gene>
<dbReference type="RefSeq" id="WP_240592655.1">
    <property type="nucleotide sequence ID" value="NZ_JAKUDL010000014.1"/>
</dbReference>
<name>A0AAJ1BL29_9GAMM</name>
<dbReference type="Proteomes" id="UP001297581">
    <property type="component" value="Unassembled WGS sequence"/>
</dbReference>
<accession>A0AAJ1BL29</accession>
<protein>
    <submittedName>
        <fullName evidence="1">Uncharacterized protein</fullName>
    </submittedName>
</protein>
<evidence type="ECO:0000313" key="1">
    <source>
        <dbReference type="EMBL" id="MCH4296697.1"/>
    </source>
</evidence>
<keyword evidence="2" id="KW-1185">Reference proteome</keyword>
<dbReference type="EMBL" id="JAKUDL010000014">
    <property type="protein sequence ID" value="MCH4296697.1"/>
    <property type="molecule type" value="Genomic_DNA"/>
</dbReference>
<dbReference type="AlphaFoldDB" id="A0AAJ1BL29"/>
<reference evidence="1 2" key="1">
    <citation type="submission" date="2022-02" db="EMBL/GenBank/DDBJ databases">
        <title>The genome sequence of Shewanella sp. 3B26.</title>
        <authorList>
            <person name="Du J."/>
        </authorList>
    </citation>
    <scope>NUCLEOTIDE SEQUENCE [LARGE SCALE GENOMIC DNA]</scope>
    <source>
        <strain evidence="1 2">3B26</strain>
    </source>
</reference>
<proteinExistence type="predicted"/>
<comment type="caution">
    <text evidence="1">The sequence shown here is derived from an EMBL/GenBank/DDBJ whole genome shotgun (WGS) entry which is preliminary data.</text>
</comment>
<organism evidence="1 2">
    <name type="scientific">Shewanella zhuhaiensis</name>
    <dbReference type="NCBI Taxonomy" id="2919576"/>
    <lineage>
        <taxon>Bacteria</taxon>
        <taxon>Pseudomonadati</taxon>
        <taxon>Pseudomonadota</taxon>
        <taxon>Gammaproteobacteria</taxon>
        <taxon>Alteromonadales</taxon>
        <taxon>Shewanellaceae</taxon>
        <taxon>Shewanella</taxon>
    </lineage>
</organism>
<sequence length="130" mass="15098">MKIALIIIVLALAIAWSVYIGDVPKKYKVRSCTGKHWKTAFPHSTKEDIRKFLLLFTDAFAFSPKQKLKFEPEDKILDIYKALYPKKWMADSLEIETLAEDIEKVYQIDFASIWHENLTLGDLYSQVQNA</sequence>